<proteinExistence type="predicted"/>
<dbReference type="SUPFAM" id="SSF52833">
    <property type="entry name" value="Thioredoxin-like"/>
    <property type="match status" value="1"/>
</dbReference>
<evidence type="ECO:0000259" key="2">
    <source>
        <dbReference type="Pfam" id="PF13098"/>
    </source>
</evidence>
<dbReference type="Proteomes" id="UP000501812">
    <property type="component" value="Chromosome"/>
</dbReference>
<reference evidence="3 4" key="1">
    <citation type="submission" date="2020-04" db="EMBL/GenBank/DDBJ databases">
        <title>Luteolibacter sp. G-1-1-1 isolated from soil.</title>
        <authorList>
            <person name="Dahal R.H."/>
        </authorList>
    </citation>
    <scope>NUCLEOTIDE SEQUENCE [LARGE SCALE GENOMIC DNA]</scope>
    <source>
        <strain evidence="3 4">G-1-1-1</strain>
    </source>
</reference>
<dbReference type="EMBL" id="CP051774">
    <property type="protein sequence ID" value="QJE98446.1"/>
    <property type="molecule type" value="Genomic_DNA"/>
</dbReference>
<accession>A0A858RM38</accession>
<dbReference type="PROSITE" id="PS51257">
    <property type="entry name" value="PROKAR_LIPOPROTEIN"/>
    <property type="match status" value="1"/>
</dbReference>
<dbReference type="KEGG" id="luo:HHL09_22555"/>
<dbReference type="InterPro" id="IPR036249">
    <property type="entry name" value="Thioredoxin-like_sf"/>
</dbReference>
<organism evidence="3 4">
    <name type="scientific">Luteolibacter luteus</name>
    <dbReference type="NCBI Taxonomy" id="2728835"/>
    <lineage>
        <taxon>Bacteria</taxon>
        <taxon>Pseudomonadati</taxon>
        <taxon>Verrucomicrobiota</taxon>
        <taxon>Verrucomicrobiia</taxon>
        <taxon>Verrucomicrobiales</taxon>
        <taxon>Verrucomicrobiaceae</taxon>
        <taxon>Luteolibacter</taxon>
    </lineage>
</organism>
<dbReference type="AlphaFoldDB" id="A0A858RM38"/>
<dbReference type="Gene3D" id="2.30.30.700">
    <property type="entry name" value="SLA1 homology domain 1"/>
    <property type="match status" value="1"/>
</dbReference>
<evidence type="ECO:0000313" key="4">
    <source>
        <dbReference type="Proteomes" id="UP000501812"/>
    </source>
</evidence>
<gene>
    <name evidence="3" type="ORF">HHL09_22555</name>
</gene>
<sequence length="304" mass="33835">MRWQYHLPALVAGLLFTGCAGKGGSSAETGENPYNIPTGALAANAAEFGTPIKRGENQAAAAEAAAKALGYNPETDLAHTDPDNPDAELPELQELMAQGPKQDSWRRSESESLRESRRTGKPMLIWFTDSLNSSASKTLSDQLLTTSEFQDWAEENTVRLVVDQNQGSNIDDAVRKKIHSRELKKKYNARGYPTLMVVAPSGEVIGRYTGYRRGKEDFIFGQVKQGVHVAAENQKVWRSSLEKKGYREWSDVKGRKIFAKLGAYKDGELILVEPDGTRARTQEKRLSAEDRVWIQQQKEARGIH</sequence>
<feature type="compositionally biased region" description="Basic and acidic residues" evidence="1">
    <location>
        <begin position="103"/>
        <end position="118"/>
    </location>
</feature>
<dbReference type="Gene3D" id="3.40.30.10">
    <property type="entry name" value="Glutaredoxin"/>
    <property type="match status" value="1"/>
</dbReference>
<protein>
    <submittedName>
        <fullName evidence="3">Thioredoxin family protein</fullName>
    </submittedName>
</protein>
<name>A0A858RM38_9BACT</name>
<feature type="domain" description="Thioredoxin-like fold" evidence="2">
    <location>
        <begin position="118"/>
        <end position="214"/>
    </location>
</feature>
<evidence type="ECO:0000256" key="1">
    <source>
        <dbReference type="SAM" id="MobiDB-lite"/>
    </source>
</evidence>
<dbReference type="Pfam" id="PF13098">
    <property type="entry name" value="Thioredoxin_2"/>
    <property type="match status" value="1"/>
</dbReference>
<feature type="region of interest" description="Disordered" evidence="1">
    <location>
        <begin position="97"/>
        <end position="118"/>
    </location>
</feature>
<keyword evidence="4" id="KW-1185">Reference proteome</keyword>
<dbReference type="RefSeq" id="WP_169456932.1">
    <property type="nucleotide sequence ID" value="NZ_CP051774.1"/>
</dbReference>
<evidence type="ECO:0000313" key="3">
    <source>
        <dbReference type="EMBL" id="QJE98446.1"/>
    </source>
</evidence>
<dbReference type="InterPro" id="IPR012336">
    <property type="entry name" value="Thioredoxin-like_fold"/>
</dbReference>